<accession>A0AA87C2S8</accession>
<name>A0AA87C2S8_9VIBR</name>
<gene>
    <name evidence="1" type="ORF">VCR31J2_1370025</name>
</gene>
<evidence type="ECO:0000313" key="1">
    <source>
        <dbReference type="EMBL" id="CDT86679.1"/>
    </source>
</evidence>
<comment type="caution">
    <text evidence="1">The sequence shown here is derived from an EMBL/GenBank/DDBJ whole genome shotgun (WGS) entry which is preliminary data.</text>
</comment>
<organism evidence="1 2">
    <name type="scientific">Vibrio coralliirubri</name>
    <dbReference type="NCBI Taxonomy" id="1516159"/>
    <lineage>
        <taxon>Bacteria</taxon>
        <taxon>Pseudomonadati</taxon>
        <taxon>Pseudomonadota</taxon>
        <taxon>Gammaproteobacteria</taxon>
        <taxon>Vibrionales</taxon>
        <taxon>Vibrionaceae</taxon>
        <taxon>Vibrio</taxon>
    </lineage>
</organism>
<protein>
    <submittedName>
        <fullName evidence="1">Uncharacterized protein</fullName>
    </submittedName>
</protein>
<dbReference type="AlphaFoldDB" id="A0AA87C2S8"/>
<sequence>MLSHRLNLSEVGIILKLDPKGSSFLVVLKTLNIYRIYINIYRTNINIYRFFIDIKRSSM</sequence>
<reference evidence="1 2" key="1">
    <citation type="submission" date="2014-06" db="EMBL/GenBank/DDBJ databases">
        <authorList>
            <person name="Le Roux F."/>
        </authorList>
    </citation>
    <scope>NUCLEOTIDE SEQUENCE [LARGE SCALE GENOMIC DNA]</scope>
    <source>
        <strain evidence="1 2">J2-31</strain>
    </source>
</reference>
<proteinExistence type="predicted"/>
<dbReference type="EMBL" id="CCKJ01000043">
    <property type="protein sequence ID" value="CDT86679.1"/>
    <property type="molecule type" value="Genomic_DNA"/>
</dbReference>
<evidence type="ECO:0000313" key="2">
    <source>
        <dbReference type="Proteomes" id="UP000041625"/>
    </source>
</evidence>
<dbReference type="Proteomes" id="UP000041625">
    <property type="component" value="Unassembled WGS sequence"/>
</dbReference>
<keyword evidence="2" id="KW-1185">Reference proteome</keyword>